<dbReference type="EMBL" id="BROD01000001">
    <property type="protein sequence ID" value="GKX65935.1"/>
    <property type="molecule type" value="Genomic_DNA"/>
</dbReference>
<dbReference type="Proteomes" id="UP001058074">
    <property type="component" value="Unassembled WGS sequence"/>
</dbReference>
<accession>A0ACB5R9Z7</accession>
<keyword evidence="2" id="KW-1185">Reference proteome</keyword>
<organism evidence="1 2">
    <name type="scientific">Inconstantimicrobium mannanitabidum</name>
    <dbReference type="NCBI Taxonomy" id="1604901"/>
    <lineage>
        <taxon>Bacteria</taxon>
        <taxon>Bacillati</taxon>
        <taxon>Bacillota</taxon>
        <taxon>Clostridia</taxon>
        <taxon>Eubacteriales</taxon>
        <taxon>Clostridiaceae</taxon>
        <taxon>Inconstantimicrobium</taxon>
    </lineage>
</organism>
<evidence type="ECO:0000313" key="2">
    <source>
        <dbReference type="Proteomes" id="UP001058074"/>
    </source>
</evidence>
<protein>
    <submittedName>
        <fullName evidence="1">Uncharacterized protein</fullName>
    </submittedName>
</protein>
<reference evidence="1" key="1">
    <citation type="journal article" date="2025" name="Int. J. Syst. Evol. Microbiol.">
        <title>Inconstantimicrobium mannanitabidum sp. nov., a novel member of the family Clostridiaceae isolated from anoxic soil under the treatment of reductive soil disinfestation.</title>
        <authorList>
            <person name="Ueki A."/>
            <person name="Tonouchi A."/>
            <person name="Honma S."/>
            <person name="Kaku N."/>
            <person name="Ueki K."/>
        </authorList>
    </citation>
    <scope>NUCLEOTIDE SEQUENCE</scope>
    <source>
        <strain evidence="1">TW13</strain>
    </source>
</reference>
<sequence length="107" mass="12669">MDNKNMVDKLEKLFSELLNIIEQHGKGEIDYQISEVRYVVNLLRENINNEYSNSEDIISEIKTIHKNLYPARGGLSEFFIWKNDVKERIKVNEPLSRVGDEMWKLLE</sequence>
<evidence type="ECO:0000313" key="1">
    <source>
        <dbReference type="EMBL" id="GKX65935.1"/>
    </source>
</evidence>
<proteinExistence type="predicted"/>
<comment type="caution">
    <text evidence="1">The sequence shown here is derived from an EMBL/GenBank/DDBJ whole genome shotgun (WGS) entry which is preliminary data.</text>
</comment>
<gene>
    <name evidence="1" type="ORF">rsdtw13_11930</name>
</gene>
<name>A0ACB5R9Z7_9CLOT</name>